<evidence type="ECO:0000313" key="1">
    <source>
        <dbReference type="EMBL" id="MDG0867782.1"/>
    </source>
</evidence>
<dbReference type="Pfam" id="PF07799">
    <property type="entry name" value="DUF1643"/>
    <property type="match status" value="1"/>
</dbReference>
<evidence type="ECO:0000313" key="3">
    <source>
        <dbReference type="Proteomes" id="UP001219901"/>
    </source>
</evidence>
<keyword evidence="3" id="KW-1185">Reference proteome</keyword>
<name>A0AAJ5ZJG4_9CHLR</name>
<dbReference type="InterPro" id="IPR012441">
    <property type="entry name" value="DUF1643"/>
</dbReference>
<dbReference type="EMBL" id="WMBE01000003">
    <property type="protein sequence ID" value="MDG0867782.1"/>
    <property type="molecule type" value="Genomic_DNA"/>
</dbReference>
<sequence>MSPEANTARFSEDFRYRYLLTREFGGSSTCVFVMLNPSTADADHDDPTIKRCLGFAQREGFGRLEIVNLYGFMATEPKVLFAAVDPVGSDSDIEIVRALTRVDVVIVAWGNHGAVGKVRTDVVLDLITDSGKPVMCFGLTAKGQPKHPLYLPADAELMPFVREVPFSD</sequence>
<proteinExistence type="predicted"/>
<reference evidence="3" key="3">
    <citation type="submission" date="2023-06" db="EMBL/GenBank/DDBJ databases">
        <title>Pangenomics reveal diversification of enzyme families and niche specialization in globally abundant SAR202 bacteria.</title>
        <authorList>
            <person name="Saw J.H.W."/>
        </authorList>
    </citation>
    <scope>NUCLEOTIDE SEQUENCE [LARGE SCALE GENOMIC DNA]</scope>
    <source>
        <strain evidence="3">JH1073</strain>
    </source>
</reference>
<dbReference type="EMBL" id="CP046147">
    <property type="protein sequence ID" value="WFG39857.1"/>
    <property type="molecule type" value="Genomic_DNA"/>
</dbReference>
<dbReference type="Proteomes" id="UP001219901">
    <property type="component" value="Chromosome"/>
</dbReference>
<accession>A0AAJ5ZJG4</accession>
<reference evidence="3 4" key="1">
    <citation type="submission" date="2019-11" db="EMBL/GenBank/DDBJ databases">
        <authorList>
            <person name="Cho J.-C."/>
        </authorList>
    </citation>
    <scope>NUCLEOTIDE SEQUENCE [LARGE SCALE GENOMIC DNA]</scope>
    <source>
        <strain evidence="2 3">JH1073</strain>
        <strain evidence="1 4">JH702</strain>
    </source>
</reference>
<reference evidence="2" key="2">
    <citation type="journal article" date="2023" name="Nat. Commun.">
        <title>Cultivation of marine bacteria of the SAR202 clade.</title>
        <authorList>
            <person name="Lim Y."/>
            <person name="Seo J.H."/>
            <person name="Giovannoni S.J."/>
            <person name="Kang I."/>
            <person name="Cho J.C."/>
        </authorList>
    </citation>
    <scope>NUCLEOTIDE SEQUENCE</scope>
    <source>
        <strain evidence="2">JH1073</strain>
    </source>
</reference>
<evidence type="ECO:0000313" key="4">
    <source>
        <dbReference type="Proteomes" id="UP001321249"/>
    </source>
</evidence>
<dbReference type="Proteomes" id="UP001321249">
    <property type="component" value="Unassembled WGS sequence"/>
</dbReference>
<evidence type="ECO:0000313" key="2">
    <source>
        <dbReference type="EMBL" id="WFG39857.1"/>
    </source>
</evidence>
<protein>
    <submittedName>
        <fullName evidence="2">DUF1643 domain-containing protein</fullName>
    </submittedName>
</protein>
<dbReference type="RefSeq" id="WP_342826471.1">
    <property type="nucleotide sequence ID" value="NZ_CP046146.1"/>
</dbReference>
<dbReference type="AlphaFoldDB" id="A0AAJ5ZJG4"/>
<gene>
    <name evidence="1" type="ORF">GKO46_11955</name>
    <name evidence="2" type="ORF">GKO48_09580</name>
</gene>
<organism evidence="2 3">
    <name type="scientific">Candidatus Lucifugimonas marina</name>
    <dbReference type="NCBI Taxonomy" id="3038979"/>
    <lineage>
        <taxon>Bacteria</taxon>
        <taxon>Bacillati</taxon>
        <taxon>Chloroflexota</taxon>
        <taxon>Dehalococcoidia</taxon>
        <taxon>SAR202 cluster</taxon>
        <taxon>Candidatus Lucifugimonadales</taxon>
        <taxon>Candidatus Lucifugimonadaceae</taxon>
        <taxon>Candidatus Lucifugimonas</taxon>
    </lineage>
</organism>